<proteinExistence type="predicted"/>
<keyword evidence="3" id="KW-1185">Reference proteome</keyword>
<dbReference type="AlphaFoldDB" id="A0A4R8PT05"/>
<dbReference type="EMBL" id="QAPG01000385">
    <property type="protein sequence ID" value="TDZ28872.1"/>
    <property type="molecule type" value="Genomic_DNA"/>
</dbReference>
<dbReference type="SUPFAM" id="SSF52266">
    <property type="entry name" value="SGNH hydrolase"/>
    <property type="match status" value="1"/>
</dbReference>
<dbReference type="Proteomes" id="UP000295083">
    <property type="component" value="Unassembled WGS sequence"/>
</dbReference>
<dbReference type="Pfam" id="PF13472">
    <property type="entry name" value="Lipase_GDSL_2"/>
    <property type="match status" value="1"/>
</dbReference>
<dbReference type="Gene3D" id="3.40.50.1110">
    <property type="entry name" value="SGNH hydrolase"/>
    <property type="match status" value="1"/>
</dbReference>
<accession>A0A4R8PT05</accession>
<evidence type="ECO:0000313" key="2">
    <source>
        <dbReference type="EMBL" id="TDZ28872.1"/>
    </source>
</evidence>
<dbReference type="InterPro" id="IPR013830">
    <property type="entry name" value="SGNH_hydro"/>
</dbReference>
<dbReference type="InterPro" id="IPR051532">
    <property type="entry name" value="Ester_Hydrolysis_Enzymes"/>
</dbReference>
<gene>
    <name evidence="2" type="ORF">C8035_v003826</name>
</gene>
<name>A0A4R8PT05_9PEZI</name>
<dbReference type="GO" id="GO:0004622">
    <property type="term" value="F:phosphatidylcholine lysophospholipase activity"/>
    <property type="evidence" value="ECO:0007669"/>
    <property type="project" value="TreeGrafter"/>
</dbReference>
<evidence type="ECO:0000259" key="1">
    <source>
        <dbReference type="Pfam" id="PF13472"/>
    </source>
</evidence>
<organism evidence="2 3">
    <name type="scientific">Colletotrichum spinosum</name>
    <dbReference type="NCBI Taxonomy" id="1347390"/>
    <lineage>
        <taxon>Eukaryota</taxon>
        <taxon>Fungi</taxon>
        <taxon>Dikarya</taxon>
        <taxon>Ascomycota</taxon>
        <taxon>Pezizomycotina</taxon>
        <taxon>Sordariomycetes</taxon>
        <taxon>Hypocreomycetidae</taxon>
        <taxon>Glomerellales</taxon>
        <taxon>Glomerellaceae</taxon>
        <taxon>Colletotrichum</taxon>
        <taxon>Colletotrichum orbiculare species complex</taxon>
    </lineage>
</organism>
<feature type="domain" description="SGNH hydrolase-type esterase" evidence="1">
    <location>
        <begin position="26"/>
        <end position="166"/>
    </location>
</feature>
<dbReference type="CDD" id="cd01833">
    <property type="entry name" value="XynB_like"/>
    <property type="match status" value="1"/>
</dbReference>
<dbReference type="InterPro" id="IPR036514">
    <property type="entry name" value="SGNH_hydro_sf"/>
</dbReference>
<comment type="caution">
    <text evidence="2">The sequence shown here is derived from an EMBL/GenBank/DDBJ whole genome shotgun (WGS) entry which is preliminary data.</text>
</comment>
<dbReference type="PANTHER" id="PTHR30383">
    <property type="entry name" value="THIOESTERASE 1/PROTEASE 1/LYSOPHOSPHOLIPASE L1"/>
    <property type="match status" value="1"/>
</dbReference>
<sequence length="188" mass="20679">MLVKENLTDKVEFVGSMTNNQQNCRAQSGSFDLHHEGHSGYLSINIANQYLQGWLTSAKPDIVQFMLGTNDVAQGRSTSDIITSYTKMLGLMRSSNSQMKILVDLLIPLSFNGGGITALNQEIARWAQQQNSTSSPITIADCSTNAGYTNEMNRDGVHPNEQGDQLIARQVGPPLVKYVRDLLAERGF</sequence>
<protein>
    <recommendedName>
        <fullName evidence="1">SGNH hydrolase-type esterase domain-containing protein</fullName>
    </recommendedName>
</protein>
<reference evidence="2 3" key="1">
    <citation type="submission" date="2018-11" db="EMBL/GenBank/DDBJ databases">
        <title>Genome sequence and assembly of Colletotrichum spinosum.</title>
        <authorList>
            <person name="Gan P."/>
            <person name="Shirasu K."/>
        </authorList>
    </citation>
    <scope>NUCLEOTIDE SEQUENCE [LARGE SCALE GENOMIC DNA]</scope>
    <source>
        <strain evidence="2 3">CBS 515.97</strain>
    </source>
</reference>
<evidence type="ECO:0000313" key="3">
    <source>
        <dbReference type="Proteomes" id="UP000295083"/>
    </source>
</evidence>
<dbReference type="PANTHER" id="PTHR30383:SF2">
    <property type="entry name" value="CELLULOSE-BINDING PROTEIN"/>
    <property type="match status" value="1"/>
</dbReference>